<dbReference type="InterPro" id="IPR047021">
    <property type="entry name" value="REXO1/3/4-like"/>
</dbReference>
<evidence type="ECO:0000256" key="6">
    <source>
        <dbReference type="ARBA" id="ARBA00023242"/>
    </source>
</evidence>
<evidence type="ECO:0000256" key="5">
    <source>
        <dbReference type="ARBA" id="ARBA00022839"/>
    </source>
</evidence>
<evidence type="ECO:0000259" key="8">
    <source>
        <dbReference type="SMART" id="SM00479"/>
    </source>
</evidence>
<comment type="similarity">
    <text evidence="2">Belongs to the REXO1/REXO3 family.</text>
</comment>
<dbReference type="InterPro" id="IPR036397">
    <property type="entry name" value="RNaseH_sf"/>
</dbReference>
<organism evidence="9">
    <name type="scientific">Hyalomma excavatum</name>
    <dbReference type="NCBI Taxonomy" id="257692"/>
    <lineage>
        <taxon>Eukaryota</taxon>
        <taxon>Metazoa</taxon>
        <taxon>Ecdysozoa</taxon>
        <taxon>Arthropoda</taxon>
        <taxon>Chelicerata</taxon>
        <taxon>Arachnida</taxon>
        <taxon>Acari</taxon>
        <taxon>Parasitiformes</taxon>
        <taxon>Ixodida</taxon>
        <taxon>Ixodoidea</taxon>
        <taxon>Ixodidae</taxon>
        <taxon>Hyalomminae</taxon>
        <taxon>Hyalomma</taxon>
    </lineage>
</organism>
<feature type="compositionally biased region" description="Basic and acidic residues" evidence="7">
    <location>
        <begin position="312"/>
        <end position="322"/>
    </location>
</feature>
<reference evidence="9" key="1">
    <citation type="journal article" date="2017" name="Ticks Tick Borne Dis.">
        <title>An insight into the sialome of Hyalomma excavatum.</title>
        <authorList>
            <person name="Ribeiro J.M."/>
            <person name="Slovak M."/>
            <person name="Francischetti I.M."/>
        </authorList>
    </citation>
    <scope>NUCLEOTIDE SEQUENCE</scope>
    <source>
        <strain evidence="9">Samish</strain>
        <tissue evidence="9">Salivary glands</tissue>
    </source>
</reference>
<dbReference type="InterPro" id="IPR034922">
    <property type="entry name" value="REX1-like_exo"/>
</dbReference>
<evidence type="ECO:0000256" key="3">
    <source>
        <dbReference type="ARBA" id="ARBA00022722"/>
    </source>
</evidence>
<feature type="region of interest" description="Disordered" evidence="7">
    <location>
        <begin position="43"/>
        <end position="75"/>
    </location>
</feature>
<dbReference type="InterPro" id="IPR013520">
    <property type="entry name" value="Ribonucl_H"/>
</dbReference>
<dbReference type="PANTHER" id="PTHR12801">
    <property type="entry name" value="RNA EXONUCLEASE REXO1 / RECO3 FAMILY MEMBER-RELATED"/>
    <property type="match status" value="1"/>
</dbReference>
<dbReference type="CDD" id="cd06145">
    <property type="entry name" value="REX1_like"/>
    <property type="match status" value="1"/>
</dbReference>
<dbReference type="GO" id="GO:0005634">
    <property type="term" value="C:nucleus"/>
    <property type="evidence" value="ECO:0007669"/>
    <property type="project" value="UniProtKB-SubCell"/>
</dbReference>
<dbReference type="Gene3D" id="3.30.420.10">
    <property type="entry name" value="Ribonuclease H-like superfamily/Ribonuclease H"/>
    <property type="match status" value="1"/>
</dbReference>
<evidence type="ECO:0000313" key="9">
    <source>
        <dbReference type="EMBL" id="JAP64890.1"/>
    </source>
</evidence>
<dbReference type="SMART" id="SM00479">
    <property type="entry name" value="EXOIII"/>
    <property type="match status" value="1"/>
</dbReference>
<dbReference type="EMBL" id="GEFH01003691">
    <property type="protein sequence ID" value="JAP64890.1"/>
    <property type="molecule type" value="mRNA"/>
</dbReference>
<feature type="region of interest" description="Disordered" evidence="7">
    <location>
        <begin position="273"/>
        <end position="335"/>
    </location>
</feature>
<sequence>ILHTGGMAPVSGNTEKRIGLNCKKMKRLESKKRKIEAFLQLCEDKPSDSPESATAAKKKRQNSDESTSLAGRNAPLPSDAVKVISDELVQLRAQKRPYPRAWKEMPKFFLIGDGHETAWSWPEKDDTAVNDDSKDAVESKTTLYLQDIQALLLVALIGPKSPLLTRWCRYLRNDKTSHIVVITVSGLTADYLSSNPQHFPKLRDIYPDGGVRVVPSALYGATTESELTQVPISINSGIKLQAYFGSLEVAEAAGAIYRCYGAFVPIRDRGDKETTAKNDEKRSSDILTAPKTNDITAVDSPVQNRRAAVRGRNVDEEPKDGETQPPVAVSSRLSEALPSQDASLDTYEDMLTFELPRTFLLLSPVQMLTEGYPLIRANNTQDYVYTKPWYTPVSDKSRMFGLDCEMCLTTAKLNELTRVTMVDEDENVVLDELVKPRNRIINYLTQFSGITKEMLDPVWTRIEDVQKAISDILPSDAILVGQSLNFDLHALHLIHPYVIDSSVVFNVTGNRRIKTKLKTLTSTFLGEEIQTGTDGHCSAEDATASLRLIKHRIKQGLFYGDSVLEQMQAEIIDKAFEEYDNKKPFAVHLCGVADLDSSIATKASTEQKQWKNRESLSMLTNDSFIATDTSTEQKQWKKKNKELLSTLANDSFIATKTFTEQKKWKNRESLSTLARCRKKMRTDFQGAVSNLFYYLNKRENKREVHLVGTKEALGNYPKFVLNATPHTEVSSNVEVAQHVKSLMETNQVVMAGLQAQDSSGQLTAKKAAEVDKLLGNIYRSCKKACLFVVFLEGSVDVDTQVTQHGLCFVKVKEAEKRPAREGQD</sequence>
<name>A0A131XFK5_9ACAR</name>
<dbReference type="PANTHER" id="PTHR12801:SF82">
    <property type="entry name" value="RNA EXONUCLEASE 5"/>
    <property type="match status" value="1"/>
</dbReference>
<dbReference type="GO" id="GO:0003676">
    <property type="term" value="F:nucleic acid binding"/>
    <property type="evidence" value="ECO:0007669"/>
    <property type="project" value="InterPro"/>
</dbReference>
<evidence type="ECO:0000256" key="2">
    <source>
        <dbReference type="ARBA" id="ARBA00006357"/>
    </source>
</evidence>
<protein>
    <submittedName>
        <fullName evidence="9">Putative exonuclease nef-sp</fullName>
    </submittedName>
</protein>
<comment type="subcellular location">
    <subcellularLocation>
        <location evidence="1">Nucleus</location>
    </subcellularLocation>
</comment>
<dbReference type="AlphaFoldDB" id="A0A131XFK5"/>
<feature type="compositionally biased region" description="Basic and acidic residues" evidence="7">
    <location>
        <begin position="273"/>
        <end position="284"/>
    </location>
</feature>
<dbReference type="FunFam" id="3.30.420.10:FF:000019">
    <property type="entry name" value="RNA exonuclease NEF-sp"/>
    <property type="match status" value="1"/>
</dbReference>
<feature type="domain" description="Exonuclease" evidence="8">
    <location>
        <begin position="398"/>
        <end position="558"/>
    </location>
</feature>
<dbReference type="GO" id="GO:0004527">
    <property type="term" value="F:exonuclease activity"/>
    <property type="evidence" value="ECO:0007669"/>
    <property type="project" value="UniProtKB-KW"/>
</dbReference>
<keyword evidence="4" id="KW-0378">Hydrolase</keyword>
<feature type="non-terminal residue" evidence="9">
    <location>
        <position position="1"/>
    </location>
</feature>
<keyword evidence="6" id="KW-0539">Nucleus</keyword>
<proteinExistence type="evidence at transcript level"/>
<keyword evidence="5 9" id="KW-0269">Exonuclease</keyword>
<accession>A0A131XFK5</accession>
<evidence type="ECO:0000256" key="7">
    <source>
        <dbReference type="SAM" id="MobiDB-lite"/>
    </source>
</evidence>
<evidence type="ECO:0000256" key="4">
    <source>
        <dbReference type="ARBA" id="ARBA00022801"/>
    </source>
</evidence>
<dbReference type="InterPro" id="IPR012337">
    <property type="entry name" value="RNaseH-like_sf"/>
</dbReference>
<dbReference type="SUPFAM" id="SSF53098">
    <property type="entry name" value="Ribonuclease H-like"/>
    <property type="match status" value="1"/>
</dbReference>
<evidence type="ECO:0000256" key="1">
    <source>
        <dbReference type="ARBA" id="ARBA00004123"/>
    </source>
</evidence>
<dbReference type="Pfam" id="PF00929">
    <property type="entry name" value="RNase_T"/>
    <property type="match status" value="1"/>
</dbReference>
<keyword evidence="3" id="KW-0540">Nuclease</keyword>